<comment type="subcellular location">
    <subcellularLocation>
        <location evidence="2 15">Cytoplasm</location>
    </subcellularLocation>
</comment>
<evidence type="ECO:0000256" key="1">
    <source>
        <dbReference type="ARBA" id="ARBA00001946"/>
    </source>
</evidence>
<dbReference type="GO" id="GO:0000166">
    <property type="term" value="F:nucleotide binding"/>
    <property type="evidence" value="ECO:0007669"/>
    <property type="project" value="UniProtKB-KW"/>
</dbReference>
<accession>D6PE61</accession>
<evidence type="ECO:0000256" key="3">
    <source>
        <dbReference type="ARBA" id="ARBA00004669"/>
    </source>
</evidence>
<dbReference type="UniPathway" id="UPA00591">
    <property type="reaction ID" value="UER00648"/>
</dbReference>
<dbReference type="GO" id="GO:0032264">
    <property type="term" value="P:IMP salvage"/>
    <property type="evidence" value="ECO:0007669"/>
    <property type="project" value="UniProtKB-UniPathway"/>
</dbReference>
<evidence type="ECO:0000256" key="12">
    <source>
        <dbReference type="ARBA" id="ARBA00022842"/>
    </source>
</evidence>
<evidence type="ECO:0000256" key="9">
    <source>
        <dbReference type="ARBA" id="ARBA00022723"/>
    </source>
</evidence>
<dbReference type="PANTHER" id="PTHR43340:SF1">
    <property type="entry name" value="HYPOXANTHINE PHOSPHORIBOSYLTRANSFERASE"/>
    <property type="match status" value="1"/>
</dbReference>
<dbReference type="InterPro" id="IPR050408">
    <property type="entry name" value="HGPRT"/>
</dbReference>
<dbReference type="PANTHER" id="PTHR43340">
    <property type="entry name" value="HYPOXANTHINE-GUANINE PHOSPHORIBOSYLTRANSFERASE"/>
    <property type="match status" value="1"/>
</dbReference>
<comment type="catalytic activity">
    <reaction evidence="14">
        <text>IMP + diphosphate = hypoxanthine + 5-phospho-alpha-D-ribose 1-diphosphate</text>
        <dbReference type="Rhea" id="RHEA:17973"/>
        <dbReference type="ChEBI" id="CHEBI:17368"/>
        <dbReference type="ChEBI" id="CHEBI:33019"/>
        <dbReference type="ChEBI" id="CHEBI:58017"/>
        <dbReference type="ChEBI" id="CHEBI:58053"/>
        <dbReference type="EC" id="2.4.2.8"/>
    </reaction>
    <physiologicalReaction direction="right-to-left" evidence="14">
        <dbReference type="Rhea" id="RHEA:17975"/>
    </physiologicalReaction>
</comment>
<dbReference type="Gene3D" id="3.40.50.2020">
    <property type="match status" value="1"/>
</dbReference>
<dbReference type="GO" id="GO:0052657">
    <property type="term" value="F:guanine phosphoribosyltransferase activity"/>
    <property type="evidence" value="ECO:0007669"/>
    <property type="project" value="UniProtKB-ARBA"/>
</dbReference>
<comment type="pathway">
    <text evidence="3 15">Purine metabolism; IMP biosynthesis via salvage pathway; IMP from hypoxanthine: step 1/1.</text>
</comment>
<name>D6PE61_9BACT</name>
<evidence type="ECO:0000256" key="14">
    <source>
        <dbReference type="ARBA" id="ARBA00049402"/>
    </source>
</evidence>
<dbReference type="GO" id="GO:0006178">
    <property type="term" value="P:guanine salvage"/>
    <property type="evidence" value="ECO:0007669"/>
    <property type="project" value="TreeGrafter"/>
</dbReference>
<evidence type="ECO:0000259" key="16">
    <source>
        <dbReference type="Pfam" id="PF00156"/>
    </source>
</evidence>
<evidence type="ECO:0000256" key="15">
    <source>
        <dbReference type="RuleBase" id="RU364099"/>
    </source>
</evidence>
<evidence type="ECO:0000256" key="7">
    <source>
        <dbReference type="ARBA" id="ARBA00022676"/>
    </source>
</evidence>
<keyword evidence="12 15" id="KW-0460">Magnesium</keyword>
<evidence type="ECO:0000256" key="13">
    <source>
        <dbReference type="ARBA" id="ARBA00048811"/>
    </source>
</evidence>
<dbReference type="GO" id="GO:0004422">
    <property type="term" value="F:hypoxanthine phosphoribosyltransferase activity"/>
    <property type="evidence" value="ECO:0007669"/>
    <property type="project" value="InterPro"/>
</dbReference>
<dbReference type="CDD" id="cd06223">
    <property type="entry name" value="PRTases_typeI"/>
    <property type="match status" value="1"/>
</dbReference>
<dbReference type="GO" id="GO:0006166">
    <property type="term" value="P:purine ribonucleoside salvage"/>
    <property type="evidence" value="ECO:0007669"/>
    <property type="project" value="UniProtKB-KW"/>
</dbReference>
<keyword evidence="10 15" id="KW-0660">Purine salvage</keyword>
<keyword evidence="9 15" id="KW-0479">Metal-binding</keyword>
<proteinExistence type="inferred from homology"/>
<dbReference type="GO" id="GO:0032263">
    <property type="term" value="P:GMP salvage"/>
    <property type="evidence" value="ECO:0007669"/>
    <property type="project" value="TreeGrafter"/>
</dbReference>
<dbReference type="InterPro" id="IPR005904">
    <property type="entry name" value="Hxn_phspho_trans"/>
</dbReference>
<dbReference type="SUPFAM" id="SSF53271">
    <property type="entry name" value="PRTase-like"/>
    <property type="match status" value="1"/>
</dbReference>
<sequence length="182" mass="20736">MNDVNLNPETQTDVSKLEVLISRQQLQERISELGQKISADYKNRELDLVGVLKGGFIFLADLVRELEIPCHIHFLQASSYQDRKTSSGVVRLSHDLQLTGKHVMVVEDIYDTGLTLQRVFEDLQSQSPASLEICTLLSKKIEGKVPLDVKYTGFEIENRFVIGYGLDYAERYREIPDIVCMD</sequence>
<evidence type="ECO:0000256" key="2">
    <source>
        <dbReference type="ARBA" id="ARBA00004496"/>
    </source>
</evidence>
<keyword evidence="6 15" id="KW-0963">Cytoplasm</keyword>
<evidence type="ECO:0000256" key="10">
    <source>
        <dbReference type="ARBA" id="ARBA00022726"/>
    </source>
</evidence>
<comment type="catalytic activity">
    <reaction evidence="13">
        <text>GMP + diphosphate = guanine + 5-phospho-alpha-D-ribose 1-diphosphate</text>
        <dbReference type="Rhea" id="RHEA:25424"/>
        <dbReference type="ChEBI" id="CHEBI:16235"/>
        <dbReference type="ChEBI" id="CHEBI:33019"/>
        <dbReference type="ChEBI" id="CHEBI:58017"/>
        <dbReference type="ChEBI" id="CHEBI:58115"/>
        <dbReference type="EC" id="2.4.2.8"/>
    </reaction>
    <physiologicalReaction direction="right-to-left" evidence="13">
        <dbReference type="Rhea" id="RHEA:25426"/>
    </physiologicalReaction>
</comment>
<evidence type="ECO:0000256" key="8">
    <source>
        <dbReference type="ARBA" id="ARBA00022679"/>
    </source>
</evidence>
<evidence type="ECO:0000256" key="5">
    <source>
        <dbReference type="ARBA" id="ARBA00011895"/>
    </source>
</evidence>
<dbReference type="InterPro" id="IPR000836">
    <property type="entry name" value="PRTase_dom"/>
</dbReference>
<protein>
    <recommendedName>
        <fullName evidence="5 15">Hypoxanthine phosphoribosyltransferase</fullName>
        <ecNumber evidence="5 15">2.4.2.8</ecNumber>
    </recommendedName>
</protein>
<evidence type="ECO:0000256" key="4">
    <source>
        <dbReference type="ARBA" id="ARBA00008391"/>
    </source>
</evidence>
<reference evidence="17" key="1">
    <citation type="journal article" date="2010" name="ISME J.">
        <title>Metagenome of the Mediterranean deep chlorophyll maximum studied by direct and fosmid library 454 pyrosequencing.</title>
        <authorList>
            <person name="Ghai R."/>
            <person name="Martin-Cuadrado A.B."/>
            <person name="Molto A.G."/>
            <person name="Heredia I.G."/>
            <person name="Cabrera R."/>
            <person name="Martin J."/>
            <person name="Verdu M."/>
            <person name="Deschamps P."/>
            <person name="Moreira D."/>
            <person name="Lopez-Garcia P."/>
            <person name="Mira A."/>
            <person name="Rodriguez-Valera F."/>
        </authorList>
    </citation>
    <scope>NUCLEOTIDE SEQUENCE</scope>
</reference>
<evidence type="ECO:0000313" key="17">
    <source>
        <dbReference type="EMBL" id="ADD94012.1"/>
    </source>
</evidence>
<keyword evidence="8 15" id="KW-0808">Transferase</keyword>
<dbReference type="Pfam" id="PF00156">
    <property type="entry name" value="Pribosyltran"/>
    <property type="match status" value="1"/>
</dbReference>
<keyword evidence="11 15" id="KW-0547">Nucleotide-binding</keyword>
<comment type="cofactor">
    <cofactor evidence="1 15">
        <name>Mg(2+)</name>
        <dbReference type="ChEBI" id="CHEBI:18420"/>
    </cofactor>
</comment>
<organism evidence="17">
    <name type="scientific">uncultured marine bacterium MedDCM-OCT-S11-C95</name>
    <dbReference type="NCBI Taxonomy" id="743081"/>
    <lineage>
        <taxon>Bacteria</taxon>
        <taxon>environmental samples</taxon>
    </lineage>
</organism>
<dbReference type="GO" id="GO:0046100">
    <property type="term" value="P:hypoxanthine metabolic process"/>
    <property type="evidence" value="ECO:0007669"/>
    <property type="project" value="TreeGrafter"/>
</dbReference>
<dbReference type="GO" id="GO:0005829">
    <property type="term" value="C:cytosol"/>
    <property type="evidence" value="ECO:0007669"/>
    <property type="project" value="TreeGrafter"/>
</dbReference>
<dbReference type="FunFam" id="3.40.50.2020:FF:000006">
    <property type="entry name" value="Hypoxanthine phosphoribosyltransferase"/>
    <property type="match status" value="1"/>
</dbReference>
<dbReference type="NCBIfam" id="TIGR01203">
    <property type="entry name" value="HGPRTase"/>
    <property type="match status" value="1"/>
</dbReference>
<dbReference type="EC" id="2.4.2.8" evidence="5 15"/>
<evidence type="ECO:0000256" key="11">
    <source>
        <dbReference type="ARBA" id="ARBA00022741"/>
    </source>
</evidence>
<dbReference type="GO" id="GO:0000287">
    <property type="term" value="F:magnesium ion binding"/>
    <property type="evidence" value="ECO:0007669"/>
    <property type="project" value="TreeGrafter"/>
</dbReference>
<evidence type="ECO:0000256" key="6">
    <source>
        <dbReference type="ARBA" id="ARBA00022490"/>
    </source>
</evidence>
<dbReference type="AlphaFoldDB" id="D6PE61"/>
<keyword evidence="7 15" id="KW-0328">Glycosyltransferase</keyword>
<dbReference type="EMBL" id="GU943010">
    <property type="protein sequence ID" value="ADD94012.1"/>
    <property type="molecule type" value="Genomic_DNA"/>
</dbReference>
<comment type="similarity">
    <text evidence="4 15">Belongs to the purine/pyrimidine phosphoribosyltransferase family.</text>
</comment>
<feature type="domain" description="Phosphoribosyltransferase" evidence="16">
    <location>
        <begin position="25"/>
        <end position="168"/>
    </location>
</feature>
<dbReference type="InterPro" id="IPR029057">
    <property type="entry name" value="PRTase-like"/>
</dbReference>